<dbReference type="PANTHER" id="PTHR43157">
    <property type="entry name" value="PHOSPHATIDYLINOSITOL-GLYCAN BIOSYNTHESIS CLASS F PROTEIN-RELATED"/>
    <property type="match status" value="1"/>
</dbReference>
<comment type="similarity">
    <text evidence="2">Belongs to the short-chain dehydrogenases/reductases (SDR) family.</text>
</comment>
<dbReference type="EMBL" id="JAXCGZ010009959">
    <property type="protein sequence ID" value="KAK7075959.1"/>
    <property type="molecule type" value="Genomic_DNA"/>
</dbReference>
<proteinExistence type="inferred from homology"/>
<name>A0AAN8XAN0_HALRR</name>
<keyword evidence="3" id="KW-0812">Transmembrane</keyword>
<keyword evidence="3" id="KW-1133">Transmembrane helix</keyword>
<dbReference type="CDD" id="cd05327">
    <property type="entry name" value="retinol-DH_like_SDR_c_like"/>
    <property type="match status" value="1"/>
</dbReference>
<evidence type="ECO:0000256" key="2">
    <source>
        <dbReference type="RuleBase" id="RU000363"/>
    </source>
</evidence>
<dbReference type="InterPro" id="IPR002347">
    <property type="entry name" value="SDR_fam"/>
</dbReference>
<dbReference type="AlphaFoldDB" id="A0AAN8XAN0"/>
<comment type="caution">
    <text evidence="4">The sequence shown here is derived from an EMBL/GenBank/DDBJ whole genome shotgun (WGS) entry which is preliminary data.</text>
</comment>
<keyword evidence="3" id="KW-0472">Membrane</keyword>
<evidence type="ECO:0000313" key="4">
    <source>
        <dbReference type="EMBL" id="KAK7075959.1"/>
    </source>
</evidence>
<gene>
    <name evidence="4" type="primary">DHRS13</name>
    <name evidence="4" type="ORF">SK128_010662</name>
</gene>
<feature type="transmembrane region" description="Helical" evidence="3">
    <location>
        <begin position="36"/>
        <end position="56"/>
    </location>
</feature>
<keyword evidence="1" id="KW-0560">Oxidoreductase</keyword>
<evidence type="ECO:0000256" key="3">
    <source>
        <dbReference type="SAM" id="Phobius"/>
    </source>
</evidence>
<dbReference type="SUPFAM" id="SSF51735">
    <property type="entry name" value="NAD(P)-binding Rossmann-fold domains"/>
    <property type="match status" value="1"/>
</dbReference>
<dbReference type="InterPro" id="IPR036291">
    <property type="entry name" value="NAD(P)-bd_dom_sf"/>
</dbReference>
<protein>
    <submittedName>
        <fullName evidence="4">Dehydrogenase reductase SDR member 13</fullName>
    </submittedName>
</protein>
<dbReference type="PRINTS" id="PR00080">
    <property type="entry name" value="SDRFAMILY"/>
</dbReference>
<dbReference type="GO" id="GO:0016491">
    <property type="term" value="F:oxidoreductase activity"/>
    <property type="evidence" value="ECO:0007669"/>
    <property type="project" value="UniProtKB-KW"/>
</dbReference>
<dbReference type="PANTHER" id="PTHR43157:SF31">
    <property type="entry name" value="PHOSPHATIDYLINOSITOL-GLYCAN BIOSYNTHESIS CLASS F PROTEIN"/>
    <property type="match status" value="1"/>
</dbReference>
<sequence length="356" mass="38610">MCCGEQENATATRNSNGVPSERKLFLVAVLLPQLRVMFWTVIALLILSLVAGGIIYRKVSGRCTSNTRMDGKTVIITGGSAGIGKATAYDLARRGATIILGCRNLAKAQLVIDDIRATTGNEMITAEKLELSDLDSVREFANNIKRKVKNIHVLINNAGTGSPEKVLTDLGLELTMASNHYGHFLLTNMLLDIIKATPRSRIITVSSLGHYGCKNLDVDDLNFKNLSYGTFQAYAQSKLCNILFTKELARKLALTGVTSNCLHPGTVATEIFNKDNTVLGSFLSGLAYLIGKDIHGGAQTSIYLAVSEDVEGETGKYYVDCKEANCSSSANDAGLAKKLWEASERDVKLQPSEIFY</sequence>
<evidence type="ECO:0000313" key="5">
    <source>
        <dbReference type="Proteomes" id="UP001381693"/>
    </source>
</evidence>
<dbReference type="Pfam" id="PF00106">
    <property type="entry name" value="adh_short"/>
    <property type="match status" value="2"/>
</dbReference>
<accession>A0AAN8XAN0</accession>
<reference evidence="4 5" key="1">
    <citation type="submission" date="2023-11" db="EMBL/GenBank/DDBJ databases">
        <title>Halocaridina rubra genome assembly.</title>
        <authorList>
            <person name="Smith C."/>
        </authorList>
    </citation>
    <scope>NUCLEOTIDE SEQUENCE [LARGE SCALE GENOMIC DNA]</scope>
    <source>
        <strain evidence="4">EP-1</strain>
        <tissue evidence="4">Whole</tissue>
    </source>
</reference>
<organism evidence="4 5">
    <name type="scientific">Halocaridina rubra</name>
    <name type="common">Hawaiian red shrimp</name>
    <dbReference type="NCBI Taxonomy" id="373956"/>
    <lineage>
        <taxon>Eukaryota</taxon>
        <taxon>Metazoa</taxon>
        <taxon>Ecdysozoa</taxon>
        <taxon>Arthropoda</taxon>
        <taxon>Crustacea</taxon>
        <taxon>Multicrustacea</taxon>
        <taxon>Malacostraca</taxon>
        <taxon>Eumalacostraca</taxon>
        <taxon>Eucarida</taxon>
        <taxon>Decapoda</taxon>
        <taxon>Pleocyemata</taxon>
        <taxon>Caridea</taxon>
        <taxon>Atyoidea</taxon>
        <taxon>Atyidae</taxon>
        <taxon>Halocaridina</taxon>
    </lineage>
</organism>
<evidence type="ECO:0000256" key="1">
    <source>
        <dbReference type="ARBA" id="ARBA00023002"/>
    </source>
</evidence>
<dbReference type="Proteomes" id="UP001381693">
    <property type="component" value="Unassembled WGS sequence"/>
</dbReference>
<keyword evidence="5" id="KW-1185">Reference proteome</keyword>
<dbReference type="PRINTS" id="PR00081">
    <property type="entry name" value="GDHRDH"/>
</dbReference>
<dbReference type="Gene3D" id="3.40.50.720">
    <property type="entry name" value="NAD(P)-binding Rossmann-like Domain"/>
    <property type="match status" value="1"/>
</dbReference>